<dbReference type="EMBL" id="BRXW01000527">
    <property type="protein sequence ID" value="GMH63310.1"/>
    <property type="molecule type" value="Genomic_DNA"/>
</dbReference>
<evidence type="ECO:0000313" key="2">
    <source>
        <dbReference type="EMBL" id="GMH63310.1"/>
    </source>
</evidence>
<comment type="caution">
    <text evidence="2">The sequence shown here is derived from an EMBL/GenBank/DDBJ whole genome shotgun (WGS) entry which is preliminary data.</text>
</comment>
<feature type="compositionally biased region" description="Polar residues" evidence="1">
    <location>
        <begin position="336"/>
        <end position="356"/>
    </location>
</feature>
<name>A0A9W7A8M0_9STRA</name>
<keyword evidence="3" id="KW-1185">Reference proteome</keyword>
<feature type="compositionally biased region" description="Low complexity" evidence="1">
    <location>
        <begin position="357"/>
        <end position="372"/>
    </location>
</feature>
<accession>A0A9W7A8M0</accession>
<evidence type="ECO:0000313" key="3">
    <source>
        <dbReference type="Proteomes" id="UP001165122"/>
    </source>
</evidence>
<feature type="region of interest" description="Disordered" evidence="1">
    <location>
        <begin position="223"/>
        <end position="281"/>
    </location>
</feature>
<feature type="compositionally biased region" description="Pro residues" evidence="1">
    <location>
        <begin position="76"/>
        <end position="95"/>
    </location>
</feature>
<protein>
    <submittedName>
        <fullName evidence="2">Uncharacterized protein</fullName>
    </submittedName>
</protein>
<feature type="region of interest" description="Disordered" evidence="1">
    <location>
        <begin position="331"/>
        <end position="410"/>
    </location>
</feature>
<feature type="compositionally biased region" description="Polar residues" evidence="1">
    <location>
        <begin position="223"/>
        <end position="234"/>
    </location>
</feature>
<gene>
    <name evidence="2" type="ORF">TrLO_g6125</name>
</gene>
<dbReference type="AlphaFoldDB" id="A0A9W7A8M0"/>
<dbReference type="OrthoDB" id="10595440at2759"/>
<proteinExistence type="predicted"/>
<feature type="compositionally biased region" description="Polar residues" evidence="1">
    <location>
        <begin position="245"/>
        <end position="281"/>
    </location>
</feature>
<reference evidence="3" key="1">
    <citation type="journal article" date="2023" name="Commun. Biol.">
        <title>Genome analysis of Parmales, the sister group of diatoms, reveals the evolutionary specialization of diatoms from phago-mixotrophs to photoautotrophs.</title>
        <authorList>
            <person name="Ban H."/>
            <person name="Sato S."/>
            <person name="Yoshikawa S."/>
            <person name="Yamada K."/>
            <person name="Nakamura Y."/>
            <person name="Ichinomiya M."/>
            <person name="Sato N."/>
            <person name="Blanc-Mathieu R."/>
            <person name="Endo H."/>
            <person name="Kuwata A."/>
            <person name="Ogata H."/>
        </authorList>
    </citation>
    <scope>NUCLEOTIDE SEQUENCE [LARGE SCALE GENOMIC DNA]</scope>
    <source>
        <strain evidence="3">NIES 3700</strain>
    </source>
</reference>
<feature type="region of interest" description="Disordered" evidence="1">
    <location>
        <begin position="73"/>
        <end position="115"/>
    </location>
</feature>
<dbReference type="Proteomes" id="UP001165122">
    <property type="component" value="Unassembled WGS sequence"/>
</dbReference>
<evidence type="ECO:0000256" key="1">
    <source>
        <dbReference type="SAM" id="MobiDB-lite"/>
    </source>
</evidence>
<feature type="region of interest" description="Disordered" evidence="1">
    <location>
        <begin position="136"/>
        <end position="190"/>
    </location>
</feature>
<feature type="compositionally biased region" description="Polar residues" evidence="1">
    <location>
        <begin position="136"/>
        <end position="184"/>
    </location>
</feature>
<sequence length="563" mass="61793">MSFDYSLSPSSPSLSQTIPTVDELAVTARRVKNLTQAISDAKDGWKGAEEALGICSTMFSDLQKLHSCLTSNLSTFPPPPPSLPSQPSSSPPPQNPSSNTPASPIIQPTARSSCDSSTFIASNNLTAKTPFSMSASLKTPASEQPTIHASQFPSSNSQQIDETEWQTSSLPSHSQQYIAETEPQSYVEETECDLGSERQTIVAETEHQQSFIEETERCYETQGLDSIPNSTSDPFKNLLLGLTPKKSQPSQKTQTPESKKTYSQTSLKRKSTQSTQRSTASNLFSPELSALKKTQSWGMPGTVDIDRVFRKAVGGEGREEVVNKRLSYSIDEKSNSQDAPSSETTINYRSNSQKNASSNSTTSKPRSRSSTNFTAVIRTRNLTDLLDDSDSEITPSQPLHPTPEGKTPPLLSKYAIKNAQESESLYDYIPLSTTKVSTLLKCTGAELGPDCWIRKNTKIRVLIIGFETNDENLVATVENLIDLQHVDEDMSFDWGAPAVENISKVYATVVRVGWLCDCIAEGRTKGFEGYIVGVFIKTAFTQGSPRAVPLDTRNNARKKRRRK</sequence>
<organism evidence="2 3">
    <name type="scientific">Triparma laevis f. longispina</name>
    <dbReference type="NCBI Taxonomy" id="1714387"/>
    <lineage>
        <taxon>Eukaryota</taxon>
        <taxon>Sar</taxon>
        <taxon>Stramenopiles</taxon>
        <taxon>Ochrophyta</taxon>
        <taxon>Bolidophyceae</taxon>
        <taxon>Parmales</taxon>
        <taxon>Triparmaceae</taxon>
        <taxon>Triparma</taxon>
    </lineage>
</organism>